<dbReference type="Proteomes" id="UP000663872">
    <property type="component" value="Unassembled WGS sequence"/>
</dbReference>
<dbReference type="EMBL" id="CAJNYT010004956">
    <property type="protein sequence ID" value="CAF3704124.1"/>
    <property type="molecule type" value="Genomic_DNA"/>
</dbReference>
<dbReference type="EMBL" id="CAJOBP010002147">
    <property type="protein sequence ID" value="CAF4337144.1"/>
    <property type="molecule type" value="Genomic_DNA"/>
</dbReference>
<evidence type="ECO:0000313" key="4">
    <source>
        <dbReference type="EMBL" id="CAF4337144.1"/>
    </source>
</evidence>
<dbReference type="Proteomes" id="UP000663851">
    <property type="component" value="Unassembled WGS sequence"/>
</dbReference>
<reference evidence="2" key="1">
    <citation type="submission" date="2021-02" db="EMBL/GenBank/DDBJ databases">
        <authorList>
            <person name="Nowell W R."/>
        </authorList>
    </citation>
    <scope>NUCLEOTIDE SEQUENCE</scope>
</reference>
<evidence type="ECO:0000313" key="1">
    <source>
        <dbReference type="EMBL" id="CAF3349610.1"/>
    </source>
</evidence>
<sequence>MNETDALNVCLSSTSGDGPLLYAYYFHMQSSAPSHAFINSLNASVLSSTEILVQWNVFVRPQKASPLPPFDLFTNKNHELI</sequence>
<dbReference type="EMBL" id="CAJNXB010003988">
    <property type="protein sequence ID" value="CAF3349610.1"/>
    <property type="molecule type" value="Genomic_DNA"/>
</dbReference>
<dbReference type="Proteomes" id="UP000663825">
    <property type="component" value="Unassembled WGS sequence"/>
</dbReference>
<comment type="caution">
    <text evidence="2">The sequence shown here is derived from an EMBL/GenBank/DDBJ whole genome shotgun (WGS) entry which is preliminary data.</text>
</comment>
<dbReference type="Proteomes" id="UP000663873">
    <property type="component" value="Unassembled WGS sequence"/>
</dbReference>
<dbReference type="Proteomes" id="UP000663848">
    <property type="component" value="Unassembled WGS sequence"/>
</dbReference>
<protein>
    <submittedName>
        <fullName evidence="2">Uncharacterized protein</fullName>
    </submittedName>
</protein>
<evidence type="ECO:0000313" key="6">
    <source>
        <dbReference type="Proteomes" id="UP000663872"/>
    </source>
</evidence>
<gene>
    <name evidence="2" type="ORF">GRG538_LOCUS28550</name>
    <name evidence="3" type="ORF">HFQ381_LOCUS6024</name>
    <name evidence="5" type="ORF">QYT958_LOCUS22381</name>
    <name evidence="1" type="ORF">TIS948_LOCUS23150</name>
    <name evidence="4" type="ORF">UJA718_LOCUS14888</name>
</gene>
<organism evidence="2 6">
    <name type="scientific">Rotaria socialis</name>
    <dbReference type="NCBI Taxonomy" id="392032"/>
    <lineage>
        <taxon>Eukaryota</taxon>
        <taxon>Metazoa</taxon>
        <taxon>Spiralia</taxon>
        <taxon>Gnathifera</taxon>
        <taxon>Rotifera</taxon>
        <taxon>Eurotatoria</taxon>
        <taxon>Bdelloidea</taxon>
        <taxon>Philodinida</taxon>
        <taxon>Philodinidae</taxon>
        <taxon>Rotaria</taxon>
    </lineage>
</organism>
<evidence type="ECO:0000313" key="2">
    <source>
        <dbReference type="EMBL" id="CAF3704124.1"/>
    </source>
</evidence>
<dbReference type="AlphaFoldDB" id="A0A818UWF9"/>
<evidence type="ECO:0000313" key="7">
    <source>
        <dbReference type="Proteomes" id="UP000663873"/>
    </source>
</evidence>
<proteinExistence type="predicted"/>
<keyword evidence="7" id="KW-1185">Reference proteome</keyword>
<evidence type="ECO:0000313" key="3">
    <source>
        <dbReference type="EMBL" id="CAF4177805.1"/>
    </source>
</evidence>
<accession>A0A818UWF9</accession>
<name>A0A818UWF9_9BILA</name>
<dbReference type="EMBL" id="CAJOBO010000264">
    <property type="protein sequence ID" value="CAF4177805.1"/>
    <property type="molecule type" value="Genomic_DNA"/>
</dbReference>
<dbReference type="EMBL" id="CAJOBR010004275">
    <property type="protein sequence ID" value="CAF4774959.1"/>
    <property type="molecule type" value="Genomic_DNA"/>
</dbReference>
<evidence type="ECO:0000313" key="5">
    <source>
        <dbReference type="EMBL" id="CAF4774959.1"/>
    </source>
</evidence>